<evidence type="ECO:0008006" key="3">
    <source>
        <dbReference type="Google" id="ProtNLM"/>
    </source>
</evidence>
<organism evidence="1 2">
    <name type="scientific">Haloferula helveola</name>
    <dbReference type="NCBI Taxonomy" id="490095"/>
    <lineage>
        <taxon>Bacteria</taxon>
        <taxon>Pseudomonadati</taxon>
        <taxon>Verrucomicrobiota</taxon>
        <taxon>Verrucomicrobiia</taxon>
        <taxon>Verrucomicrobiales</taxon>
        <taxon>Verrucomicrobiaceae</taxon>
        <taxon>Haloferula</taxon>
    </lineage>
</organism>
<protein>
    <recommendedName>
        <fullName evidence="3">Transcriptional regulator</fullName>
    </recommendedName>
</protein>
<accession>A0ABN6H7X0</accession>
<sequence>MSTAATPAFDSSLASCRPVLDPGFVPAVAWNRLYRRVAGETSGARDVAVSLERPDGTVFRWNSLMLPDAAEHAEINLRYLERILKFLLWQKGGNRIRIAGAPELAAKLGLIYSADGDRAFDWDFIGRKIFGGGISIEAAEADDLPEANDQVMPLGRHLDGCRIGFDLGGSDRKCAAVIDGEVVFSEEVVWDPYFQSDPEYHLEGIHDSLKRAAAHLPRVDAIGGSSAGVYVNNEVRAASLFRGVSEEDFEKHIRGIFGTLKERWNGVPFEVVNDGEVTALAGSMALGENAVLGVAMGTSEAAGYVDGSGHIRPWLNELAFAPVDYRDQGPLDEWSGDRGCGVQFFSQQGVARLAPLAGFEFGDMPFPEQLVKVQEAMKGGDDRARKIYETIGTCFGYSVAHYADFYEIRNLLILGRVTSGDGGDVIISEAEKVLGQEFPDQSIRLVVPDEKTKRHGQAVAAASLPAKG</sequence>
<reference evidence="1 2" key="1">
    <citation type="submission" date="2021-06" db="EMBL/GenBank/DDBJ databases">
        <title>Complete genome of Haloferula helveola possessing various polysaccharide degrading enzymes.</title>
        <authorList>
            <person name="Takami H."/>
            <person name="Huang C."/>
            <person name="Hamasaki K."/>
        </authorList>
    </citation>
    <scope>NUCLEOTIDE SEQUENCE [LARGE SCALE GENOMIC DNA]</scope>
    <source>
        <strain evidence="1 2">CN-1</strain>
    </source>
</reference>
<proteinExistence type="predicted"/>
<evidence type="ECO:0000313" key="2">
    <source>
        <dbReference type="Proteomes" id="UP001374893"/>
    </source>
</evidence>
<dbReference type="SUPFAM" id="SSF53067">
    <property type="entry name" value="Actin-like ATPase domain"/>
    <property type="match status" value="1"/>
</dbReference>
<dbReference type="RefSeq" id="WP_338686489.1">
    <property type="nucleotide sequence ID" value="NZ_AP024702.1"/>
</dbReference>
<keyword evidence="2" id="KW-1185">Reference proteome</keyword>
<evidence type="ECO:0000313" key="1">
    <source>
        <dbReference type="EMBL" id="BCX49755.1"/>
    </source>
</evidence>
<dbReference type="Gene3D" id="3.30.420.40">
    <property type="match status" value="2"/>
</dbReference>
<dbReference type="Proteomes" id="UP001374893">
    <property type="component" value="Chromosome"/>
</dbReference>
<dbReference type="InterPro" id="IPR043129">
    <property type="entry name" value="ATPase_NBD"/>
</dbReference>
<name>A0ABN6H7X0_9BACT</name>
<dbReference type="EMBL" id="AP024702">
    <property type="protein sequence ID" value="BCX49755.1"/>
    <property type="molecule type" value="Genomic_DNA"/>
</dbReference>
<gene>
    <name evidence="1" type="ORF">HAHE_36630</name>
</gene>